<organism evidence="1 2">
    <name type="scientific">Azospirillum thiophilum</name>
    <dbReference type="NCBI Taxonomy" id="528244"/>
    <lineage>
        <taxon>Bacteria</taxon>
        <taxon>Pseudomonadati</taxon>
        <taxon>Pseudomonadota</taxon>
        <taxon>Alphaproteobacteria</taxon>
        <taxon>Rhodospirillales</taxon>
        <taxon>Azospirillaceae</taxon>
        <taxon>Azospirillum</taxon>
    </lineage>
</organism>
<reference evidence="1 2" key="2">
    <citation type="journal article" date="2016" name="Genome Announc.">
        <title>Complete Genome Sequence of a Strain of Azospirillum thiophilum Isolated from a Sulfide Spring.</title>
        <authorList>
            <person name="Fomenkov A."/>
            <person name="Vincze T."/>
            <person name="Grabovich M."/>
            <person name="Anton B.P."/>
            <person name="Dubinina G."/>
            <person name="Orlova M."/>
            <person name="Belousova E."/>
            <person name="Roberts R.J."/>
        </authorList>
    </citation>
    <scope>NUCLEOTIDE SEQUENCE [LARGE SCALE GENOMIC DNA]</scope>
    <source>
        <strain evidence="1 2">BV-S</strain>
    </source>
</reference>
<evidence type="ECO:0000313" key="2">
    <source>
        <dbReference type="Proteomes" id="UP000069935"/>
    </source>
</evidence>
<dbReference type="Proteomes" id="UP000069935">
    <property type="component" value="Chromosome 1"/>
</dbReference>
<keyword evidence="2" id="KW-1185">Reference proteome</keyword>
<name>A0AAC8ZU66_9PROT</name>
<evidence type="ECO:0000313" key="1">
    <source>
        <dbReference type="EMBL" id="ALG71320.1"/>
    </source>
</evidence>
<dbReference type="RefSeq" id="WP_045580324.1">
    <property type="nucleotide sequence ID" value="NZ_CP012401.1"/>
</dbReference>
<protein>
    <submittedName>
        <fullName evidence="1">Uncharacterized protein</fullName>
    </submittedName>
</protein>
<sequence>MTRDASSPAFFGSVAEADAATGSPAAAPDSIPVPVEKRDAAGRLVARVGIAAGRLEGLCLFYAEDGETVVSRMLFRAGLPVVPPPPPVIASPFLPVAPSAPGDSPF</sequence>
<dbReference type="KEGG" id="ati:AL072_10835"/>
<proteinExistence type="predicted"/>
<reference evidence="2" key="1">
    <citation type="submission" date="2015-08" db="EMBL/GenBank/DDBJ databases">
        <title>Complete Genome Sequence of Azospirillum thiophilum BV-S.</title>
        <authorList>
            <person name="Fomenkov A."/>
            <person name="Vincze T."/>
            <person name="Grabovich M."/>
            <person name="Dubinina G."/>
            <person name="Orlova M."/>
            <person name="Belousova E."/>
            <person name="Roberts R.J."/>
        </authorList>
    </citation>
    <scope>NUCLEOTIDE SEQUENCE [LARGE SCALE GENOMIC DNA]</scope>
    <source>
        <strain evidence="2">BV-S</strain>
    </source>
</reference>
<gene>
    <name evidence="1" type="ORF">AL072_10835</name>
</gene>
<dbReference type="EMBL" id="CP012401">
    <property type="protein sequence ID" value="ALG71320.1"/>
    <property type="molecule type" value="Genomic_DNA"/>
</dbReference>
<accession>A0AAC8ZU66</accession>
<dbReference type="AlphaFoldDB" id="A0AAC8ZU66"/>